<feature type="transmembrane region" description="Helical" evidence="3">
    <location>
        <begin position="34"/>
        <end position="61"/>
    </location>
</feature>
<evidence type="ECO:0000256" key="3">
    <source>
        <dbReference type="SAM" id="Phobius"/>
    </source>
</evidence>
<keyword evidence="3" id="KW-0472">Membrane</keyword>
<dbReference type="PANTHER" id="PTHR10795">
    <property type="entry name" value="PROPROTEIN CONVERTASE SUBTILISIN/KEXIN"/>
    <property type="match status" value="1"/>
</dbReference>
<evidence type="ECO:0000259" key="4">
    <source>
        <dbReference type="Pfam" id="PF17766"/>
    </source>
</evidence>
<dbReference type="InterPro" id="IPR041469">
    <property type="entry name" value="Subtilisin-like_FN3"/>
</dbReference>
<feature type="domain" description="Subtilisin-like protease fibronectin type-III" evidence="4">
    <location>
        <begin position="264"/>
        <end position="308"/>
    </location>
</feature>
<dbReference type="Gene3D" id="2.60.40.2310">
    <property type="match status" value="1"/>
</dbReference>
<accession>A0ABQ4ZVX0</accession>
<dbReference type="EMBL" id="BQNB010011707">
    <property type="protein sequence ID" value="GJS94115.1"/>
    <property type="molecule type" value="Genomic_DNA"/>
</dbReference>
<dbReference type="InterPro" id="IPR045051">
    <property type="entry name" value="SBT"/>
</dbReference>
<organism evidence="5 6">
    <name type="scientific">Tanacetum coccineum</name>
    <dbReference type="NCBI Taxonomy" id="301880"/>
    <lineage>
        <taxon>Eukaryota</taxon>
        <taxon>Viridiplantae</taxon>
        <taxon>Streptophyta</taxon>
        <taxon>Embryophyta</taxon>
        <taxon>Tracheophyta</taxon>
        <taxon>Spermatophyta</taxon>
        <taxon>Magnoliopsida</taxon>
        <taxon>eudicotyledons</taxon>
        <taxon>Gunneridae</taxon>
        <taxon>Pentapetalae</taxon>
        <taxon>asterids</taxon>
        <taxon>campanulids</taxon>
        <taxon>Asterales</taxon>
        <taxon>Asteraceae</taxon>
        <taxon>Asteroideae</taxon>
        <taxon>Anthemideae</taxon>
        <taxon>Anthemidinae</taxon>
        <taxon>Tanacetum</taxon>
    </lineage>
</organism>
<comment type="similarity">
    <text evidence="1">Belongs to the peptidase S8 family.</text>
</comment>
<dbReference type="Gene3D" id="3.40.50.200">
    <property type="entry name" value="Peptidase S8/S53 domain"/>
    <property type="match status" value="1"/>
</dbReference>
<protein>
    <submittedName>
        <fullName evidence="5">Subtilisin-like protease SBT1.2</fullName>
    </submittedName>
</protein>
<dbReference type="SUPFAM" id="SSF52743">
    <property type="entry name" value="Subtilisin-like"/>
    <property type="match status" value="1"/>
</dbReference>
<reference evidence="5" key="2">
    <citation type="submission" date="2022-01" db="EMBL/GenBank/DDBJ databases">
        <authorList>
            <person name="Yamashiro T."/>
            <person name="Shiraishi A."/>
            <person name="Satake H."/>
            <person name="Nakayama K."/>
        </authorList>
    </citation>
    <scope>NUCLEOTIDE SEQUENCE</scope>
</reference>
<keyword evidence="2" id="KW-0732">Signal</keyword>
<reference evidence="5" key="1">
    <citation type="journal article" date="2022" name="Int. J. Mol. Sci.">
        <title>Draft Genome of Tanacetum Coccineum: Genomic Comparison of Closely Related Tanacetum-Family Plants.</title>
        <authorList>
            <person name="Yamashiro T."/>
            <person name="Shiraishi A."/>
            <person name="Nakayama K."/>
            <person name="Satake H."/>
        </authorList>
    </citation>
    <scope>NUCLEOTIDE SEQUENCE</scope>
</reference>
<evidence type="ECO:0000256" key="1">
    <source>
        <dbReference type="ARBA" id="ARBA00011073"/>
    </source>
</evidence>
<evidence type="ECO:0000313" key="5">
    <source>
        <dbReference type="EMBL" id="GJS94115.1"/>
    </source>
</evidence>
<keyword evidence="3" id="KW-1133">Transmembrane helix</keyword>
<keyword evidence="3" id="KW-0812">Transmembrane</keyword>
<dbReference type="InterPro" id="IPR036852">
    <property type="entry name" value="Peptidase_S8/S53_dom_sf"/>
</dbReference>
<comment type="caution">
    <text evidence="5">The sequence shown here is derived from an EMBL/GenBank/DDBJ whole genome shotgun (WGS) entry which is preliminary data.</text>
</comment>
<gene>
    <name evidence="5" type="ORF">Tco_0801083</name>
</gene>
<proteinExistence type="inferred from homology"/>
<evidence type="ECO:0000256" key="2">
    <source>
        <dbReference type="ARBA" id="ARBA00022729"/>
    </source>
</evidence>
<sequence>MMKLWLDAQKKLANVSPESPVSGSAFLGRSYHGIWLIVGGADILLKYVFLICVFGFHVPLLMDGEKSHRGKWKVDKLMCSPALMGAYVLPASNVGYKEGLEIKKYPNSTSSPVATILFRGTVLNIKSAPNVASFSSRWPNFASPRILKPDILGPRVDILAAWSNSIDNKTTKATFNICAIMTTANHVSLNGYALKDGFNEHPADIFPIGSGHVNPSKANDPGLVFDIQPDDYISYLCGLGYTPKLVQMIVRKAVSCLKRIPEAQLNYPSFVVSLKRGDSITYSRTMTNVGLANSTYTIKDISAPDGVTPICNSWFSFSRAQLHRDAPKVGILSKIFLALWG</sequence>
<evidence type="ECO:0000313" key="6">
    <source>
        <dbReference type="Proteomes" id="UP001151760"/>
    </source>
</evidence>
<dbReference type="Pfam" id="PF17766">
    <property type="entry name" value="fn3_6"/>
    <property type="match status" value="1"/>
</dbReference>
<keyword evidence="6" id="KW-1185">Reference proteome</keyword>
<dbReference type="Proteomes" id="UP001151760">
    <property type="component" value="Unassembled WGS sequence"/>
</dbReference>
<name>A0ABQ4ZVX0_9ASTR</name>